<dbReference type="SUPFAM" id="SSF51161">
    <property type="entry name" value="Trimeric LpxA-like enzymes"/>
    <property type="match status" value="1"/>
</dbReference>
<dbReference type="InterPro" id="IPR050179">
    <property type="entry name" value="Trans_hexapeptide_repeat"/>
</dbReference>
<dbReference type="InterPro" id="IPR018357">
    <property type="entry name" value="Hexapep_transf_CS"/>
</dbReference>
<evidence type="ECO:0000313" key="4">
    <source>
        <dbReference type="Proteomes" id="UP000076476"/>
    </source>
</evidence>
<evidence type="ECO:0000256" key="2">
    <source>
        <dbReference type="ARBA" id="ARBA00022737"/>
    </source>
</evidence>
<protein>
    <submittedName>
        <fullName evidence="3">Chloramphenicol acetyltransferase</fullName>
    </submittedName>
</protein>
<evidence type="ECO:0000313" key="3">
    <source>
        <dbReference type="EMBL" id="KZN96441.1"/>
    </source>
</evidence>
<dbReference type="STRING" id="33936.AZI98_08790"/>
<dbReference type="AlphaFoldDB" id="A0A165XV62"/>
<dbReference type="InterPro" id="IPR017694">
    <property type="entry name" value="Phosphonate_tfrase_rpt"/>
</dbReference>
<dbReference type="Proteomes" id="UP000076476">
    <property type="component" value="Unassembled WGS sequence"/>
</dbReference>
<dbReference type="RefSeq" id="WP_063387912.1">
    <property type="nucleotide sequence ID" value="NZ_LWBR01000023.1"/>
</dbReference>
<dbReference type="Gene3D" id="2.160.10.10">
    <property type="entry name" value="Hexapeptide repeat proteins"/>
    <property type="match status" value="1"/>
</dbReference>
<keyword evidence="1 3" id="KW-0808">Transferase</keyword>
<dbReference type="InterPro" id="IPR011004">
    <property type="entry name" value="Trimer_LpxA-like_sf"/>
</dbReference>
<dbReference type="PANTHER" id="PTHR43300:SF11">
    <property type="entry name" value="ACETYLTRANSFERASE RV3034C-RELATED"/>
    <property type="match status" value="1"/>
</dbReference>
<comment type="caution">
    <text evidence="3">The sequence shown here is derived from an EMBL/GenBank/DDBJ whole genome shotgun (WGS) entry which is preliminary data.</text>
</comment>
<dbReference type="EMBL" id="LWBR01000023">
    <property type="protein sequence ID" value="KZN96441.1"/>
    <property type="molecule type" value="Genomic_DNA"/>
</dbReference>
<organism evidence="3 4">
    <name type="scientific">Aeribacillus pallidus</name>
    <dbReference type="NCBI Taxonomy" id="33936"/>
    <lineage>
        <taxon>Bacteria</taxon>
        <taxon>Bacillati</taxon>
        <taxon>Bacillota</taxon>
        <taxon>Bacilli</taxon>
        <taxon>Bacillales</taxon>
        <taxon>Bacillaceae</taxon>
        <taxon>Aeribacillus</taxon>
    </lineage>
</organism>
<dbReference type="PROSITE" id="PS00101">
    <property type="entry name" value="HEXAPEP_TRANSFERASES"/>
    <property type="match status" value="1"/>
</dbReference>
<proteinExistence type="predicted"/>
<evidence type="ECO:0000256" key="1">
    <source>
        <dbReference type="ARBA" id="ARBA00022679"/>
    </source>
</evidence>
<keyword evidence="2" id="KW-0677">Repeat</keyword>
<dbReference type="Pfam" id="PF00132">
    <property type="entry name" value="Hexapep"/>
    <property type="match status" value="1"/>
</dbReference>
<accession>A0A165XV62</accession>
<dbReference type="GO" id="GO:0016740">
    <property type="term" value="F:transferase activity"/>
    <property type="evidence" value="ECO:0007669"/>
    <property type="project" value="UniProtKB-KW"/>
</dbReference>
<name>A0A165XV62_9BACI</name>
<gene>
    <name evidence="3" type="ORF">AZI98_08790</name>
</gene>
<sequence length="216" mass="24994">MIEKKLSKKPYIHEHCQLFHTELGEYTEIGAHNYLENVKMGDFSYTGQFCILQNVEVGKFSNIAAMVRIGPTAHPMNRPTLHHITYRRKMYGVDTHDDDTFLSWRKAQITYIGHDTWIGHGAIIMPGVKIGNGAVVGSGAIVTKDVEPYTIVAGIPAKPLRRRFDEQTVKRLERIKWWDWSYETLKERIDDLSQHIETFLDKYEGRREFSGKHFNG</sequence>
<dbReference type="InterPro" id="IPR001451">
    <property type="entry name" value="Hexapep"/>
</dbReference>
<dbReference type="NCBIfam" id="TIGR03308">
    <property type="entry name" value="phn_thr-fam"/>
    <property type="match status" value="1"/>
</dbReference>
<reference evidence="3 4" key="1">
    <citation type="submission" date="2016-04" db="EMBL/GenBank/DDBJ databases">
        <title>Draft genome sequence of Aeribacillus pallidus 8m3 from petroleum reservoir.</title>
        <authorList>
            <person name="Poltaraus A.B."/>
            <person name="Nazina T.N."/>
            <person name="Tourova T.P."/>
            <person name="Malakho S.M."/>
            <person name="Korshunova A.V."/>
            <person name="Sokolova D.S."/>
        </authorList>
    </citation>
    <scope>NUCLEOTIDE SEQUENCE [LARGE SCALE GENOMIC DNA]</scope>
    <source>
        <strain evidence="3 4">8m3</strain>
    </source>
</reference>
<dbReference type="OrthoDB" id="9801697at2"/>
<keyword evidence="4" id="KW-1185">Reference proteome</keyword>
<dbReference type="PANTHER" id="PTHR43300">
    <property type="entry name" value="ACETYLTRANSFERASE"/>
    <property type="match status" value="1"/>
</dbReference>
<dbReference type="CDD" id="cd03349">
    <property type="entry name" value="LbH_XAT"/>
    <property type="match status" value="1"/>
</dbReference>